<dbReference type="PROSITE" id="PS50082">
    <property type="entry name" value="WD_REPEATS_2"/>
    <property type="match status" value="4"/>
</dbReference>
<keyword evidence="8" id="KW-0819">tRNA processing</keyword>
<dbReference type="GO" id="GO:0002098">
    <property type="term" value="P:tRNA wobble uridine modification"/>
    <property type="evidence" value="ECO:0007669"/>
    <property type="project" value="InterPro"/>
</dbReference>
<dbReference type="InterPro" id="IPR015943">
    <property type="entry name" value="WD40/YVTN_repeat-like_dom_sf"/>
</dbReference>
<evidence type="ECO:0000313" key="13">
    <source>
        <dbReference type="Proteomes" id="UP001161757"/>
    </source>
</evidence>
<dbReference type="GO" id="GO:0005737">
    <property type="term" value="C:cytoplasm"/>
    <property type="evidence" value="ECO:0007669"/>
    <property type="project" value="UniProtKB-SubCell"/>
</dbReference>
<dbReference type="GO" id="GO:0005634">
    <property type="term" value="C:nucleus"/>
    <property type="evidence" value="ECO:0007669"/>
    <property type="project" value="UniProtKB-SubCell"/>
</dbReference>
<accession>A0AAN6EXK4</accession>
<feature type="repeat" description="WD" evidence="11">
    <location>
        <begin position="285"/>
        <end position="328"/>
    </location>
</feature>
<dbReference type="GO" id="GO:0033588">
    <property type="term" value="C:elongator holoenzyme complex"/>
    <property type="evidence" value="ECO:0007669"/>
    <property type="project" value="InterPro"/>
</dbReference>
<dbReference type="InterPro" id="IPR036322">
    <property type="entry name" value="WD40_repeat_dom_sf"/>
</dbReference>
<organism evidence="12 13">
    <name type="scientific">Exophiala dermatitidis</name>
    <name type="common">Black yeast-like fungus</name>
    <name type="synonym">Wangiella dermatitidis</name>
    <dbReference type="NCBI Taxonomy" id="5970"/>
    <lineage>
        <taxon>Eukaryota</taxon>
        <taxon>Fungi</taxon>
        <taxon>Dikarya</taxon>
        <taxon>Ascomycota</taxon>
        <taxon>Pezizomycotina</taxon>
        <taxon>Eurotiomycetes</taxon>
        <taxon>Chaetothyriomycetidae</taxon>
        <taxon>Chaetothyriales</taxon>
        <taxon>Herpotrichiellaceae</taxon>
        <taxon>Exophiala</taxon>
    </lineage>
</organism>
<evidence type="ECO:0000256" key="5">
    <source>
        <dbReference type="ARBA" id="ARBA00020267"/>
    </source>
</evidence>
<comment type="similarity">
    <text evidence="4">Belongs to the WD repeat ELP2 family.</text>
</comment>
<dbReference type="Gene3D" id="2.130.10.10">
    <property type="entry name" value="YVTN repeat-like/Quinoprotein amine dehydrogenase"/>
    <property type="match status" value="4"/>
</dbReference>
<keyword evidence="10" id="KW-0539">Nucleus</keyword>
<gene>
    <name evidence="12" type="primary">ELP2</name>
    <name evidence="12" type="ORF">HRR80_003155</name>
</gene>
<dbReference type="InterPro" id="IPR019775">
    <property type="entry name" value="WD40_repeat_CS"/>
</dbReference>
<feature type="repeat" description="WD" evidence="11">
    <location>
        <begin position="391"/>
        <end position="421"/>
    </location>
</feature>
<comment type="subcellular location">
    <subcellularLocation>
        <location evidence="2">Cytoplasm</location>
    </subcellularLocation>
    <subcellularLocation>
        <location evidence="1">Nucleus</location>
    </subcellularLocation>
</comment>
<evidence type="ECO:0000256" key="2">
    <source>
        <dbReference type="ARBA" id="ARBA00004496"/>
    </source>
</evidence>
<keyword evidence="7 11" id="KW-0853">WD repeat</keyword>
<evidence type="ECO:0000256" key="1">
    <source>
        <dbReference type="ARBA" id="ARBA00004123"/>
    </source>
</evidence>
<evidence type="ECO:0000256" key="4">
    <source>
        <dbReference type="ARBA" id="ARBA00005881"/>
    </source>
</evidence>
<keyword evidence="6" id="KW-0963">Cytoplasm</keyword>
<dbReference type="SUPFAM" id="SSF50978">
    <property type="entry name" value="WD40 repeat-like"/>
    <property type="match status" value="3"/>
</dbReference>
<dbReference type="InterPro" id="IPR001680">
    <property type="entry name" value="WD40_rpt"/>
</dbReference>
<proteinExistence type="inferred from homology"/>
<dbReference type="EMBL" id="JAJGCB010000004">
    <property type="protein sequence ID" value="KAJ8993123.1"/>
    <property type="molecule type" value="Genomic_DNA"/>
</dbReference>
<evidence type="ECO:0000256" key="8">
    <source>
        <dbReference type="ARBA" id="ARBA00022694"/>
    </source>
</evidence>
<dbReference type="Pfam" id="PF00400">
    <property type="entry name" value="WD40"/>
    <property type="match status" value="5"/>
</dbReference>
<reference evidence="12" key="1">
    <citation type="submission" date="2023-01" db="EMBL/GenBank/DDBJ databases">
        <title>Exophiala dermititidis isolated from Cystic Fibrosis Patient.</title>
        <authorList>
            <person name="Kurbessoian T."/>
            <person name="Crocker A."/>
            <person name="Murante D."/>
            <person name="Hogan D.A."/>
            <person name="Stajich J.E."/>
        </authorList>
    </citation>
    <scope>NUCLEOTIDE SEQUENCE</scope>
    <source>
        <strain evidence="12">Ex8</strain>
    </source>
</reference>
<evidence type="ECO:0000256" key="7">
    <source>
        <dbReference type="ARBA" id="ARBA00022574"/>
    </source>
</evidence>
<name>A0AAN6EXK4_EXODE</name>
<dbReference type="PROSITE" id="PS00678">
    <property type="entry name" value="WD_REPEATS_1"/>
    <property type="match status" value="1"/>
</dbReference>
<feature type="repeat" description="WD" evidence="11">
    <location>
        <begin position="203"/>
        <end position="247"/>
    </location>
</feature>
<dbReference type="FunFam" id="2.130.10.10:FF:000400">
    <property type="entry name" value="Elongator acetyltransferase complex subunit 2"/>
    <property type="match status" value="1"/>
</dbReference>
<dbReference type="InterPro" id="IPR037289">
    <property type="entry name" value="Elp2"/>
</dbReference>
<dbReference type="AlphaFoldDB" id="A0AAN6EXK4"/>
<dbReference type="SMART" id="SM00320">
    <property type="entry name" value="WD40"/>
    <property type="match status" value="12"/>
</dbReference>
<evidence type="ECO:0000256" key="11">
    <source>
        <dbReference type="PROSITE-ProRule" id="PRU00221"/>
    </source>
</evidence>
<feature type="repeat" description="WD" evidence="11">
    <location>
        <begin position="106"/>
        <end position="147"/>
    </location>
</feature>
<dbReference type="PANTHER" id="PTHR44111">
    <property type="entry name" value="ELONGATOR COMPLEX PROTEIN 2"/>
    <property type="match status" value="1"/>
</dbReference>
<keyword evidence="9" id="KW-0677">Repeat</keyword>
<evidence type="ECO:0000256" key="6">
    <source>
        <dbReference type="ARBA" id="ARBA00022490"/>
    </source>
</evidence>
<dbReference type="Proteomes" id="UP001161757">
    <property type="component" value="Unassembled WGS sequence"/>
</dbReference>
<sequence>MPANISHDYISVGGNRHSAASDWSTTSGLLAFGADQNVAIWEPLNDSGRGISALLSGYTSKVTAVRFFAGQQDGPAETLLTGSASGEVLLWKFDKSNQRWTLLDTAKAHDGTVNALATYDQANIFVTGGADASLKLWRLRQEKLELVSDLALQPRFIPLALAVGLFPSGDSGFLVVGGTRNDMQVYSVEGLSSTPRFRLCASLKGHEAWIRSLALTPHPEGGFLLASASQDKYVRLWRFHEGDAVLPKRPVDPTGAATTGNTLTAKVQTVSAGESKYSITFDALLLGHEDWVYSAAWRPQSSSLQLLTASADGSLSIWEVDSGSGIWVSISRLGEISSHKGATTATGSAGGFWTGLWAPDGQMVTCLGRTGSWRLWQYSEQTQFWTQRHGSSGHVSSANGICWAPDGSYLLSTSSDQTTRLHAEWKRGTKRSWHEFSRPQIHGYDLNCIASTTPYQFSSGADEKLLRVFNEPKDIAQMLHNLCQIPLPSDATRLPDTAAIPVLGLSNKAVDDDDVAAAAAQEDVATNGTTNELGLSLSDIKEPPTEDLLSRHTLWPEHEKLYGHGYEISEAATPVDGSVLATACKASSIDHAVIRLYDTNNWHEIRPPLSAHSLTVTRLAFSSHPPGYLLSVSRDRQWAIFKQAELEPQGDGSSSSRSWTRVAIYPKAHSRMILDCAWLGNGSTQELAFATAGRDKVVKLWSKQSGDSADGLQFTCKASIARKSPVTAISALCHGPTGCVLAVGEDDGSISLHLVDYSEDGPQVRESIEVDRHFSPSKTVHRLAWRPMSETGERAQGPQLAVASDDGTVRILRVDFR</sequence>
<dbReference type="PROSITE" id="PS50294">
    <property type="entry name" value="WD_REPEATS_REGION"/>
    <property type="match status" value="3"/>
</dbReference>
<protein>
    <recommendedName>
        <fullName evidence="5">Elongator complex protein 2</fullName>
    </recommendedName>
</protein>
<comment type="caution">
    <text evidence="12">The sequence shown here is derived from an EMBL/GenBank/DDBJ whole genome shotgun (WGS) entry which is preliminary data.</text>
</comment>
<comment type="pathway">
    <text evidence="3">tRNA modification; 5-methoxycarbonylmethyl-2-thiouridine-tRNA biosynthesis.</text>
</comment>
<evidence type="ECO:0000256" key="3">
    <source>
        <dbReference type="ARBA" id="ARBA00005043"/>
    </source>
</evidence>
<evidence type="ECO:0000313" key="12">
    <source>
        <dbReference type="EMBL" id="KAJ8993123.1"/>
    </source>
</evidence>
<evidence type="ECO:0000256" key="10">
    <source>
        <dbReference type="ARBA" id="ARBA00023242"/>
    </source>
</evidence>
<evidence type="ECO:0000256" key="9">
    <source>
        <dbReference type="ARBA" id="ARBA00022737"/>
    </source>
</evidence>
<dbReference type="PANTHER" id="PTHR44111:SF1">
    <property type="entry name" value="ELONGATOR COMPLEX PROTEIN 2"/>
    <property type="match status" value="1"/>
</dbReference>